<dbReference type="AlphaFoldDB" id="A0A4Y2RYS8"/>
<keyword evidence="2" id="KW-1185">Reference proteome</keyword>
<name>A0A4Y2RYS8_ARAVE</name>
<evidence type="ECO:0000313" key="2">
    <source>
        <dbReference type="Proteomes" id="UP000499080"/>
    </source>
</evidence>
<dbReference type="Proteomes" id="UP000499080">
    <property type="component" value="Unassembled WGS sequence"/>
</dbReference>
<organism evidence="1 2">
    <name type="scientific">Araneus ventricosus</name>
    <name type="common">Orbweaver spider</name>
    <name type="synonym">Epeira ventricosa</name>
    <dbReference type="NCBI Taxonomy" id="182803"/>
    <lineage>
        <taxon>Eukaryota</taxon>
        <taxon>Metazoa</taxon>
        <taxon>Ecdysozoa</taxon>
        <taxon>Arthropoda</taxon>
        <taxon>Chelicerata</taxon>
        <taxon>Arachnida</taxon>
        <taxon>Araneae</taxon>
        <taxon>Araneomorphae</taxon>
        <taxon>Entelegynae</taxon>
        <taxon>Araneoidea</taxon>
        <taxon>Araneidae</taxon>
        <taxon>Araneus</taxon>
    </lineage>
</organism>
<proteinExistence type="predicted"/>
<dbReference type="EMBL" id="BGPR01019080">
    <property type="protein sequence ID" value="GBN80907.1"/>
    <property type="molecule type" value="Genomic_DNA"/>
</dbReference>
<comment type="caution">
    <text evidence="1">The sequence shown here is derived from an EMBL/GenBank/DDBJ whole genome shotgun (WGS) entry which is preliminary data.</text>
</comment>
<reference evidence="1 2" key="1">
    <citation type="journal article" date="2019" name="Sci. Rep.">
        <title>Orb-weaving spider Araneus ventricosus genome elucidates the spidroin gene catalogue.</title>
        <authorList>
            <person name="Kono N."/>
            <person name="Nakamura H."/>
            <person name="Ohtoshi R."/>
            <person name="Moran D.A.P."/>
            <person name="Shinohara A."/>
            <person name="Yoshida Y."/>
            <person name="Fujiwara M."/>
            <person name="Mori M."/>
            <person name="Tomita M."/>
            <person name="Arakawa K."/>
        </authorList>
    </citation>
    <scope>NUCLEOTIDE SEQUENCE [LARGE SCALE GENOMIC DNA]</scope>
</reference>
<evidence type="ECO:0000313" key="1">
    <source>
        <dbReference type="EMBL" id="GBN80907.1"/>
    </source>
</evidence>
<accession>A0A4Y2RYS8</accession>
<protein>
    <submittedName>
        <fullName evidence="1">Uncharacterized protein</fullName>
    </submittedName>
</protein>
<sequence length="138" mass="15209">MNRKEDTLLTRLRVGHSLYTHRHLLFGEQAPMCSQCNCSKAPHVNIFALFAVNWFLSTYLSSAPFAFSSHLFWGRGGLVVRSWPWGRRAPGPRPNSTEDPPCMGPAAGQIIRSGQATSLWCGVEAWRGGDSPGVVLVI</sequence>
<gene>
    <name evidence="1" type="ORF">AVEN_21070_1</name>
</gene>